<evidence type="ECO:0000256" key="7">
    <source>
        <dbReference type="RuleBase" id="RU000461"/>
    </source>
</evidence>
<evidence type="ECO:0000256" key="3">
    <source>
        <dbReference type="ARBA" id="ARBA00022617"/>
    </source>
</evidence>
<organism evidence="8 9">
    <name type="scientific">Parachaetomium inaequale</name>
    <dbReference type="NCBI Taxonomy" id="2588326"/>
    <lineage>
        <taxon>Eukaryota</taxon>
        <taxon>Fungi</taxon>
        <taxon>Dikarya</taxon>
        <taxon>Ascomycota</taxon>
        <taxon>Pezizomycotina</taxon>
        <taxon>Sordariomycetes</taxon>
        <taxon>Sordariomycetidae</taxon>
        <taxon>Sordariales</taxon>
        <taxon>Chaetomiaceae</taxon>
        <taxon>Parachaetomium</taxon>
    </lineage>
</organism>
<keyword evidence="9" id="KW-1185">Reference proteome</keyword>
<dbReference type="GO" id="GO:0004497">
    <property type="term" value="F:monooxygenase activity"/>
    <property type="evidence" value="ECO:0007669"/>
    <property type="project" value="UniProtKB-KW"/>
</dbReference>
<dbReference type="InterPro" id="IPR017972">
    <property type="entry name" value="Cyt_P450_CS"/>
</dbReference>
<dbReference type="InterPro" id="IPR036396">
    <property type="entry name" value="Cyt_P450_sf"/>
</dbReference>
<evidence type="ECO:0000256" key="1">
    <source>
        <dbReference type="ARBA" id="ARBA00001971"/>
    </source>
</evidence>
<dbReference type="PROSITE" id="PS00086">
    <property type="entry name" value="CYTOCHROME_P450"/>
    <property type="match status" value="1"/>
</dbReference>
<dbReference type="SUPFAM" id="SSF48264">
    <property type="entry name" value="Cytochrome P450"/>
    <property type="match status" value="1"/>
</dbReference>
<dbReference type="AlphaFoldDB" id="A0AAN6P8S5"/>
<keyword evidence="7" id="KW-0560">Oxidoreductase</keyword>
<dbReference type="Proteomes" id="UP001303115">
    <property type="component" value="Unassembled WGS sequence"/>
</dbReference>
<gene>
    <name evidence="8" type="ORF">C8A01DRAFT_50458</name>
</gene>
<evidence type="ECO:0000256" key="2">
    <source>
        <dbReference type="ARBA" id="ARBA00010617"/>
    </source>
</evidence>
<dbReference type="GO" id="GO:0005506">
    <property type="term" value="F:iron ion binding"/>
    <property type="evidence" value="ECO:0007669"/>
    <property type="project" value="InterPro"/>
</dbReference>
<dbReference type="PANTHER" id="PTHR24305:SF166">
    <property type="entry name" value="CYTOCHROME P450 12A4, MITOCHONDRIAL-RELATED"/>
    <property type="match status" value="1"/>
</dbReference>
<evidence type="ECO:0000256" key="6">
    <source>
        <dbReference type="PIRSR" id="PIRSR602401-1"/>
    </source>
</evidence>
<feature type="binding site" description="axial binding residue" evidence="6">
    <location>
        <position position="474"/>
    </location>
    <ligand>
        <name>heme</name>
        <dbReference type="ChEBI" id="CHEBI:30413"/>
    </ligand>
    <ligandPart>
        <name>Fe</name>
        <dbReference type="ChEBI" id="CHEBI:18248"/>
    </ligandPart>
</feature>
<dbReference type="Pfam" id="PF00067">
    <property type="entry name" value="p450"/>
    <property type="match status" value="2"/>
</dbReference>
<dbReference type="InterPro" id="IPR050121">
    <property type="entry name" value="Cytochrome_P450_monoxygenase"/>
</dbReference>
<sequence length="552" mass="60888">MAATVLAAIGAGVAVAVYAYVSGLQKNIAKARKTGLVYLGYSTGQTHFDRLGTETFLVATPGSLTMHTQSAETFPKDVATYGVLELFGKNVLTTEGALWSIHRKVTSASFNEKNAAYTFTEAINQTKGLLNMWFGPDGETRGTTRTIRSLEHDTITWALNIIGYVGFGLRLLWPGQELPKDLDPRLAKYGSLDPPPGHTMTFVDSVALTLERIMAIMVFPEVLLRVLPFRFAKEAYKAKINYVRYMDDAPRDGMDIIGQLVQSKYGENAGKDGSSNTTFKLDDSDIIGNAFIMTVAGHETIANTLYFGLLELANNPAAQRRLQHDIDSIFGTTDPSTWDYETNISPLLASHVSAYVNETLRLVPPVTGIPKVTTPDVEHAITINGRTYVFPAGTSCYLVAVCAYRNPRWWPTRPSKRTGKQTDLDDYLPESIEEEDEIVDIAEYSGFQGSDVSASLYRPVRGSYLPFSDGARSCLGRRIAMVEMAAALAAIFQRYSVELAVDEWASDREEKSQETIGQAETVLTLKLQGGRHVPVRFVTRGKERFVSDPELL</sequence>
<name>A0AAN6P8S5_9PEZI</name>
<protein>
    <submittedName>
        <fullName evidence="8">Cytochrome P450</fullName>
    </submittedName>
</protein>
<dbReference type="PRINTS" id="PR00463">
    <property type="entry name" value="EP450I"/>
</dbReference>
<evidence type="ECO:0000256" key="5">
    <source>
        <dbReference type="ARBA" id="ARBA00023004"/>
    </source>
</evidence>
<comment type="caution">
    <text evidence="8">The sequence shown here is derived from an EMBL/GenBank/DDBJ whole genome shotgun (WGS) entry which is preliminary data.</text>
</comment>
<comment type="similarity">
    <text evidence="2 7">Belongs to the cytochrome P450 family.</text>
</comment>
<reference evidence="9" key="1">
    <citation type="journal article" date="2023" name="Mol. Phylogenet. Evol.">
        <title>Genome-scale phylogeny and comparative genomics of the fungal order Sordariales.</title>
        <authorList>
            <person name="Hensen N."/>
            <person name="Bonometti L."/>
            <person name="Westerberg I."/>
            <person name="Brannstrom I.O."/>
            <person name="Guillou S."/>
            <person name="Cros-Aarteil S."/>
            <person name="Calhoun S."/>
            <person name="Haridas S."/>
            <person name="Kuo A."/>
            <person name="Mondo S."/>
            <person name="Pangilinan J."/>
            <person name="Riley R."/>
            <person name="LaButti K."/>
            <person name="Andreopoulos B."/>
            <person name="Lipzen A."/>
            <person name="Chen C."/>
            <person name="Yan M."/>
            <person name="Daum C."/>
            <person name="Ng V."/>
            <person name="Clum A."/>
            <person name="Steindorff A."/>
            <person name="Ohm R.A."/>
            <person name="Martin F."/>
            <person name="Silar P."/>
            <person name="Natvig D.O."/>
            <person name="Lalanne C."/>
            <person name="Gautier V."/>
            <person name="Ament-Velasquez S.L."/>
            <person name="Kruys A."/>
            <person name="Hutchinson M.I."/>
            <person name="Powell A.J."/>
            <person name="Barry K."/>
            <person name="Miller A.N."/>
            <person name="Grigoriev I.V."/>
            <person name="Debuchy R."/>
            <person name="Gladieux P."/>
            <person name="Hiltunen Thoren M."/>
            <person name="Johannesson H."/>
        </authorList>
    </citation>
    <scope>NUCLEOTIDE SEQUENCE [LARGE SCALE GENOMIC DNA]</scope>
    <source>
        <strain evidence="9">CBS 284.82</strain>
    </source>
</reference>
<dbReference type="EMBL" id="MU854571">
    <property type="protein sequence ID" value="KAK4032840.1"/>
    <property type="molecule type" value="Genomic_DNA"/>
</dbReference>
<keyword evidence="5 6" id="KW-0408">Iron</keyword>
<dbReference type="GO" id="GO:0020037">
    <property type="term" value="F:heme binding"/>
    <property type="evidence" value="ECO:0007669"/>
    <property type="project" value="InterPro"/>
</dbReference>
<dbReference type="PRINTS" id="PR00385">
    <property type="entry name" value="P450"/>
</dbReference>
<dbReference type="Gene3D" id="1.10.630.10">
    <property type="entry name" value="Cytochrome P450"/>
    <property type="match status" value="1"/>
</dbReference>
<proteinExistence type="inferred from homology"/>
<evidence type="ECO:0000256" key="4">
    <source>
        <dbReference type="ARBA" id="ARBA00022723"/>
    </source>
</evidence>
<evidence type="ECO:0000313" key="9">
    <source>
        <dbReference type="Proteomes" id="UP001303115"/>
    </source>
</evidence>
<comment type="cofactor">
    <cofactor evidence="1 6">
        <name>heme</name>
        <dbReference type="ChEBI" id="CHEBI:30413"/>
    </cofactor>
</comment>
<accession>A0AAN6P8S5</accession>
<keyword evidence="7" id="KW-0503">Monooxygenase</keyword>
<keyword evidence="3 6" id="KW-0349">Heme</keyword>
<dbReference type="GO" id="GO:0016705">
    <property type="term" value="F:oxidoreductase activity, acting on paired donors, with incorporation or reduction of molecular oxygen"/>
    <property type="evidence" value="ECO:0007669"/>
    <property type="project" value="InterPro"/>
</dbReference>
<evidence type="ECO:0000313" key="8">
    <source>
        <dbReference type="EMBL" id="KAK4032840.1"/>
    </source>
</evidence>
<dbReference type="PANTHER" id="PTHR24305">
    <property type="entry name" value="CYTOCHROME P450"/>
    <property type="match status" value="1"/>
</dbReference>
<keyword evidence="4 6" id="KW-0479">Metal-binding</keyword>
<dbReference type="InterPro" id="IPR002401">
    <property type="entry name" value="Cyt_P450_E_grp-I"/>
</dbReference>
<dbReference type="InterPro" id="IPR001128">
    <property type="entry name" value="Cyt_P450"/>
</dbReference>